<keyword evidence="6" id="KW-0482">Metalloprotease</keyword>
<name>A0A1H2XZF6_9BACL</name>
<dbReference type="Pfam" id="PF04002">
    <property type="entry name" value="RadC"/>
    <property type="match status" value="1"/>
</dbReference>
<evidence type="ECO:0000256" key="5">
    <source>
        <dbReference type="ARBA" id="ARBA00022833"/>
    </source>
</evidence>
<dbReference type="STRING" id="89784.SAMN04489725_12525"/>
<sequence length="147" mass="16198">MSSITVVRVELVKERSLKYVGSRRIRCAEDAAYIFREYIGNADREMFVTIILSAKHIINAINTVSLGILDASIVHPREVFKPAILSNASSVIVGHNHPSGDPEPSPEDVAVTRRLVDAGKILGIDVLDHIVIGDKDRFVSLKARELL</sequence>
<dbReference type="GO" id="GO:0046872">
    <property type="term" value="F:metal ion binding"/>
    <property type="evidence" value="ECO:0007669"/>
    <property type="project" value="UniProtKB-KW"/>
</dbReference>
<organism evidence="8 9">
    <name type="scientific">Alicyclobacillus hesperidum</name>
    <dbReference type="NCBI Taxonomy" id="89784"/>
    <lineage>
        <taxon>Bacteria</taxon>
        <taxon>Bacillati</taxon>
        <taxon>Bacillota</taxon>
        <taxon>Bacilli</taxon>
        <taxon>Bacillales</taxon>
        <taxon>Alicyclobacillaceae</taxon>
        <taxon>Alicyclobacillus</taxon>
    </lineage>
</organism>
<dbReference type="GO" id="GO:0006508">
    <property type="term" value="P:proteolysis"/>
    <property type="evidence" value="ECO:0007669"/>
    <property type="project" value="UniProtKB-KW"/>
</dbReference>
<keyword evidence="3" id="KW-0479">Metal-binding</keyword>
<dbReference type="EMBL" id="FNOJ01000025">
    <property type="protein sequence ID" value="SDW97719.1"/>
    <property type="molecule type" value="Genomic_DNA"/>
</dbReference>
<dbReference type="CDD" id="cd08071">
    <property type="entry name" value="MPN_DUF2466"/>
    <property type="match status" value="1"/>
</dbReference>
<dbReference type="AlphaFoldDB" id="A0A1H2XZF6"/>
<dbReference type="Proteomes" id="UP000182589">
    <property type="component" value="Unassembled WGS sequence"/>
</dbReference>
<dbReference type="PROSITE" id="PS50249">
    <property type="entry name" value="MPN"/>
    <property type="match status" value="1"/>
</dbReference>
<dbReference type="GO" id="GO:0008237">
    <property type="term" value="F:metallopeptidase activity"/>
    <property type="evidence" value="ECO:0007669"/>
    <property type="project" value="UniProtKB-KW"/>
</dbReference>
<dbReference type="InterPro" id="IPR037518">
    <property type="entry name" value="MPN"/>
</dbReference>
<keyword evidence="2" id="KW-0645">Protease</keyword>
<evidence type="ECO:0000256" key="6">
    <source>
        <dbReference type="ARBA" id="ARBA00023049"/>
    </source>
</evidence>
<proteinExistence type="inferred from homology"/>
<dbReference type="PROSITE" id="PS01302">
    <property type="entry name" value="UPF0758"/>
    <property type="match status" value="1"/>
</dbReference>
<keyword evidence="5" id="KW-0862">Zinc</keyword>
<evidence type="ECO:0000256" key="2">
    <source>
        <dbReference type="ARBA" id="ARBA00022670"/>
    </source>
</evidence>
<protein>
    <submittedName>
        <fullName evidence="8">DNA repair protein RadC</fullName>
    </submittedName>
</protein>
<evidence type="ECO:0000256" key="4">
    <source>
        <dbReference type="ARBA" id="ARBA00022801"/>
    </source>
</evidence>
<reference evidence="9" key="1">
    <citation type="submission" date="2016-10" db="EMBL/GenBank/DDBJ databases">
        <authorList>
            <person name="Varghese N."/>
        </authorList>
    </citation>
    <scope>NUCLEOTIDE SEQUENCE [LARGE SCALE GENOMIC DNA]</scope>
    <source>
        <strain evidence="9">DSM 12489</strain>
    </source>
</reference>
<dbReference type="InterPro" id="IPR001405">
    <property type="entry name" value="UPF0758"/>
</dbReference>
<evidence type="ECO:0000256" key="1">
    <source>
        <dbReference type="ARBA" id="ARBA00010243"/>
    </source>
</evidence>
<feature type="domain" description="MPN" evidence="7">
    <location>
        <begin position="24"/>
        <end position="147"/>
    </location>
</feature>
<accession>A0A1H2XZF6</accession>
<dbReference type="PANTHER" id="PTHR30471">
    <property type="entry name" value="DNA REPAIR PROTEIN RADC"/>
    <property type="match status" value="1"/>
</dbReference>
<evidence type="ECO:0000259" key="7">
    <source>
        <dbReference type="PROSITE" id="PS50249"/>
    </source>
</evidence>
<keyword evidence="9" id="KW-1185">Reference proteome</keyword>
<keyword evidence="4" id="KW-0378">Hydrolase</keyword>
<comment type="similarity">
    <text evidence="1">Belongs to the UPF0758 family.</text>
</comment>
<dbReference type="Gene3D" id="3.40.140.10">
    <property type="entry name" value="Cytidine Deaminase, domain 2"/>
    <property type="match status" value="1"/>
</dbReference>
<evidence type="ECO:0000313" key="8">
    <source>
        <dbReference type="EMBL" id="SDW97719.1"/>
    </source>
</evidence>
<dbReference type="RefSeq" id="WP_074693765.1">
    <property type="nucleotide sequence ID" value="NZ_FNOJ01000025.1"/>
</dbReference>
<dbReference type="InterPro" id="IPR025657">
    <property type="entry name" value="RadC_JAB"/>
</dbReference>
<dbReference type="PANTHER" id="PTHR30471:SF3">
    <property type="entry name" value="UPF0758 PROTEIN YEES-RELATED"/>
    <property type="match status" value="1"/>
</dbReference>
<gene>
    <name evidence="8" type="ORF">SAMN04489725_12525</name>
</gene>
<evidence type="ECO:0000256" key="3">
    <source>
        <dbReference type="ARBA" id="ARBA00022723"/>
    </source>
</evidence>
<dbReference type="InterPro" id="IPR020891">
    <property type="entry name" value="UPF0758_CS"/>
</dbReference>
<evidence type="ECO:0000313" key="9">
    <source>
        <dbReference type="Proteomes" id="UP000182589"/>
    </source>
</evidence>